<keyword evidence="8 12" id="KW-0472">Membrane</keyword>
<dbReference type="HAMAP" id="MF_00454">
    <property type="entry name" value="FluC"/>
    <property type="match status" value="1"/>
</dbReference>
<comment type="catalytic activity">
    <reaction evidence="11">
        <text>fluoride(in) = fluoride(out)</text>
        <dbReference type="Rhea" id="RHEA:76159"/>
        <dbReference type="ChEBI" id="CHEBI:17051"/>
    </reaction>
    <physiologicalReaction direction="left-to-right" evidence="11">
        <dbReference type="Rhea" id="RHEA:76160"/>
    </physiologicalReaction>
</comment>
<feature type="transmembrane region" description="Helical" evidence="12">
    <location>
        <begin position="31"/>
        <end position="55"/>
    </location>
</feature>
<dbReference type="PANTHER" id="PTHR28259:SF1">
    <property type="entry name" value="FLUORIDE EXPORT PROTEIN 1-RELATED"/>
    <property type="match status" value="1"/>
</dbReference>
<accession>N6VZ82</accession>
<evidence type="ECO:0000256" key="1">
    <source>
        <dbReference type="ARBA" id="ARBA00004651"/>
    </source>
</evidence>
<keyword evidence="14" id="KW-1185">Reference proteome</keyword>
<keyword evidence="12" id="KW-0813">Transport</keyword>
<evidence type="ECO:0000256" key="11">
    <source>
        <dbReference type="ARBA" id="ARBA00035585"/>
    </source>
</evidence>
<keyword evidence="4 12" id="KW-0812">Transmembrane</keyword>
<feature type="binding site" evidence="12">
    <location>
        <position position="78"/>
    </location>
    <ligand>
        <name>Na(+)</name>
        <dbReference type="ChEBI" id="CHEBI:29101"/>
        <note>structural</note>
    </ligand>
</feature>
<dbReference type="OrthoDB" id="9806299at2"/>
<dbReference type="GO" id="GO:0140114">
    <property type="term" value="P:cellular detoxification of fluoride"/>
    <property type="evidence" value="ECO:0007669"/>
    <property type="project" value="UniProtKB-UniRule"/>
</dbReference>
<dbReference type="EMBL" id="APLQ01000011">
    <property type="protein sequence ID" value="ENO15595.1"/>
    <property type="molecule type" value="Genomic_DNA"/>
</dbReference>
<evidence type="ECO:0000256" key="8">
    <source>
        <dbReference type="ARBA" id="ARBA00023136"/>
    </source>
</evidence>
<dbReference type="InterPro" id="IPR003691">
    <property type="entry name" value="FluC"/>
</dbReference>
<keyword evidence="5 12" id="KW-1133">Transmembrane helix</keyword>
<evidence type="ECO:0000256" key="2">
    <source>
        <dbReference type="ARBA" id="ARBA00022475"/>
    </source>
</evidence>
<evidence type="ECO:0000313" key="14">
    <source>
        <dbReference type="Proteomes" id="UP000013165"/>
    </source>
</evidence>
<evidence type="ECO:0000256" key="12">
    <source>
        <dbReference type="HAMAP-Rule" id="MF_00454"/>
    </source>
</evidence>
<evidence type="ECO:0000256" key="9">
    <source>
        <dbReference type="ARBA" id="ARBA00023303"/>
    </source>
</evidence>
<dbReference type="PANTHER" id="PTHR28259">
    <property type="entry name" value="FLUORIDE EXPORT PROTEIN 1-RELATED"/>
    <property type="match status" value="1"/>
</dbReference>
<evidence type="ECO:0000256" key="3">
    <source>
        <dbReference type="ARBA" id="ARBA00022519"/>
    </source>
</evidence>
<keyword evidence="3" id="KW-0997">Cell inner membrane</keyword>
<keyword evidence="2 12" id="KW-1003">Cell membrane</keyword>
<comment type="subcellular location">
    <subcellularLocation>
        <location evidence="1 12">Cell membrane</location>
        <topology evidence="1 12">Multi-pass membrane protein</topology>
    </subcellularLocation>
</comment>
<dbReference type="HOGENOM" id="CLU_114342_3_3_6"/>
<gene>
    <name evidence="12" type="primary">fluC</name>
    <name evidence="12" type="synonym">crcB</name>
    <name evidence="13" type="ORF">J057_09591</name>
</gene>
<dbReference type="PATRIC" id="fig|626887.3.peg.1925"/>
<keyword evidence="7 12" id="KW-0406">Ion transport</keyword>
<evidence type="ECO:0000313" key="13">
    <source>
        <dbReference type="EMBL" id="ENO15595.1"/>
    </source>
</evidence>
<protein>
    <recommendedName>
        <fullName evidence="12">Fluoride-specific ion channel FluC</fullName>
    </recommendedName>
</protein>
<feature type="transmembrane region" description="Helical" evidence="12">
    <location>
        <begin position="67"/>
        <end position="91"/>
    </location>
</feature>
<dbReference type="GO" id="GO:0005886">
    <property type="term" value="C:plasma membrane"/>
    <property type="evidence" value="ECO:0007669"/>
    <property type="project" value="UniProtKB-SubCell"/>
</dbReference>
<comment type="caution">
    <text evidence="13">The sequence shown here is derived from an EMBL/GenBank/DDBJ whole genome shotgun (WGS) entry which is preliminary data.</text>
</comment>
<evidence type="ECO:0000256" key="4">
    <source>
        <dbReference type="ARBA" id="ARBA00022692"/>
    </source>
</evidence>
<sequence length="126" mass="13375">MAYSILAVSLGAVVGANLRWMLSLWLNTAGHAIPIGTLVANLCGGWLIGWLISYFSQAPHLGPEWRLFAITGLCGALTTFSTFSIEMYGAIQAGKWVAAFGGIALHVIGSLSMTALGIYCFHTLRG</sequence>
<feature type="binding site" evidence="12">
    <location>
        <position position="75"/>
    </location>
    <ligand>
        <name>Na(+)</name>
        <dbReference type="ChEBI" id="CHEBI:29101"/>
        <note>structural</note>
    </ligand>
</feature>
<organism evidence="13 14">
    <name type="scientific">Marinobacter nanhaiticus D15-8W</name>
    <dbReference type="NCBI Taxonomy" id="626887"/>
    <lineage>
        <taxon>Bacteria</taxon>
        <taxon>Pseudomonadati</taxon>
        <taxon>Pseudomonadota</taxon>
        <taxon>Gammaproteobacteria</taxon>
        <taxon>Pseudomonadales</taxon>
        <taxon>Marinobacteraceae</taxon>
        <taxon>Marinobacter</taxon>
    </lineage>
</organism>
<comment type="function">
    <text evidence="12">Fluoride-specific ion channel. Important for reducing fluoride concentration in the cell, thus reducing its toxicity.</text>
</comment>
<name>N6VZ82_9GAMM</name>
<comment type="similarity">
    <text evidence="10 12">Belongs to the fluoride channel Fluc/FEX (TC 1.A.43) family.</text>
</comment>
<dbReference type="NCBIfam" id="TIGR00494">
    <property type="entry name" value="crcB"/>
    <property type="match status" value="1"/>
</dbReference>
<dbReference type="GO" id="GO:0062054">
    <property type="term" value="F:fluoride channel activity"/>
    <property type="evidence" value="ECO:0007669"/>
    <property type="project" value="UniProtKB-UniRule"/>
</dbReference>
<dbReference type="Proteomes" id="UP000013165">
    <property type="component" value="Unassembled WGS sequence"/>
</dbReference>
<proteinExistence type="inferred from homology"/>
<dbReference type="STRING" id="626887.J057_09591"/>
<evidence type="ECO:0000256" key="5">
    <source>
        <dbReference type="ARBA" id="ARBA00022989"/>
    </source>
</evidence>
<keyword evidence="12" id="KW-0479">Metal-binding</keyword>
<keyword evidence="6 12" id="KW-0915">Sodium</keyword>
<dbReference type="GO" id="GO:0046872">
    <property type="term" value="F:metal ion binding"/>
    <property type="evidence" value="ECO:0007669"/>
    <property type="project" value="UniProtKB-KW"/>
</dbReference>
<evidence type="ECO:0000256" key="7">
    <source>
        <dbReference type="ARBA" id="ARBA00023065"/>
    </source>
</evidence>
<dbReference type="Pfam" id="PF02537">
    <property type="entry name" value="CRCB"/>
    <property type="match status" value="1"/>
</dbReference>
<evidence type="ECO:0000256" key="6">
    <source>
        <dbReference type="ARBA" id="ARBA00023053"/>
    </source>
</evidence>
<dbReference type="eggNOG" id="COG0239">
    <property type="taxonomic scope" value="Bacteria"/>
</dbReference>
<keyword evidence="9 12" id="KW-0407">Ion channel</keyword>
<evidence type="ECO:0000256" key="10">
    <source>
        <dbReference type="ARBA" id="ARBA00035120"/>
    </source>
</evidence>
<comment type="activity regulation">
    <text evidence="12">Na(+) is not transported, but it plays an essential structural role and its presence is essential for fluoride channel function.</text>
</comment>
<dbReference type="RefSeq" id="WP_004579891.1">
    <property type="nucleotide sequence ID" value="NZ_AP028878.1"/>
</dbReference>
<dbReference type="AlphaFoldDB" id="N6VZ82"/>
<reference evidence="13 14" key="1">
    <citation type="journal article" date="2013" name="Genome Announc.">
        <title>Genome Sequence of the Polycyclic Aromatic Hydrocarbon-Degrading Bacterium Strain Marinobacter nanhaiticus D15-8WT.</title>
        <authorList>
            <person name="Cui Z."/>
            <person name="Gao W."/>
            <person name="Li Q."/>
            <person name="Xu G."/>
            <person name="Zheng L."/>
        </authorList>
    </citation>
    <scope>NUCLEOTIDE SEQUENCE [LARGE SCALE GENOMIC DNA]</scope>
    <source>
        <strain evidence="13 14">D15-8W</strain>
    </source>
</reference>
<feature type="transmembrane region" description="Helical" evidence="12">
    <location>
        <begin position="97"/>
        <end position="121"/>
    </location>
</feature>
<dbReference type="NCBIfam" id="NF010792">
    <property type="entry name" value="PRK14196.1"/>
    <property type="match status" value="1"/>
</dbReference>